<feature type="region of interest" description="Disordered" evidence="1">
    <location>
        <begin position="39"/>
        <end position="58"/>
    </location>
</feature>
<evidence type="ECO:0000256" key="1">
    <source>
        <dbReference type="SAM" id="MobiDB-lite"/>
    </source>
</evidence>
<dbReference type="EMBL" id="FOFR01000018">
    <property type="protein sequence ID" value="SER95087.1"/>
    <property type="molecule type" value="Genomic_DNA"/>
</dbReference>
<protein>
    <recommendedName>
        <fullName evidence="4">Phage tail tube protein</fullName>
    </recommendedName>
</protein>
<evidence type="ECO:0000313" key="3">
    <source>
        <dbReference type="Proteomes" id="UP000199352"/>
    </source>
</evidence>
<dbReference type="OrthoDB" id="4201135at2"/>
<name>A0A1H9TDH7_9PSEU</name>
<dbReference type="NCBIfam" id="NF047353">
    <property type="entry name" value="tube_lmo2291"/>
    <property type="match status" value="1"/>
</dbReference>
<gene>
    <name evidence="2" type="ORF">SAMN05216188_11845</name>
</gene>
<accession>A0A1H9TDH7</accession>
<dbReference type="RefSeq" id="WP_089957329.1">
    <property type="nucleotide sequence ID" value="NZ_FOFR01000018.1"/>
</dbReference>
<reference evidence="3" key="1">
    <citation type="submission" date="2016-10" db="EMBL/GenBank/DDBJ databases">
        <authorList>
            <person name="Varghese N."/>
            <person name="Submissions S."/>
        </authorList>
    </citation>
    <scope>NUCLEOTIDE SEQUENCE [LARGE SCALE GENOMIC DNA]</scope>
    <source>
        <strain evidence="3">CGMCC 4.3525</strain>
    </source>
</reference>
<keyword evidence="3" id="KW-1185">Reference proteome</keyword>
<evidence type="ECO:0008006" key="4">
    <source>
        <dbReference type="Google" id="ProtNLM"/>
    </source>
</evidence>
<proteinExistence type="predicted"/>
<dbReference type="AlphaFoldDB" id="A0A1H9TDH7"/>
<dbReference type="STRING" id="402600.SAMN05216188_11845"/>
<organism evidence="2 3">
    <name type="scientific">Lentzea xinjiangensis</name>
    <dbReference type="NCBI Taxonomy" id="402600"/>
    <lineage>
        <taxon>Bacteria</taxon>
        <taxon>Bacillati</taxon>
        <taxon>Actinomycetota</taxon>
        <taxon>Actinomycetes</taxon>
        <taxon>Pseudonocardiales</taxon>
        <taxon>Pseudonocardiaceae</taxon>
        <taxon>Lentzea</taxon>
    </lineage>
</organism>
<sequence length="151" mass="16536">MAELTKIPLAGWKVEVNTGTVDVPVWTQVKGQRNQDIQISPTNQDTSTFDSNGWGSDGSTQKKYKVVLEGLEGYTSAYVRDPGQVFLKAKGKLVGDAAVVQWRAYRLNPDEGYQGTAEAQWNGTGGSLTEFTRFQCELLGQGELADYDPTP</sequence>
<dbReference type="Proteomes" id="UP000199352">
    <property type="component" value="Unassembled WGS sequence"/>
</dbReference>
<evidence type="ECO:0000313" key="2">
    <source>
        <dbReference type="EMBL" id="SER95087.1"/>
    </source>
</evidence>